<feature type="chain" id="PRO_5014676538" evidence="8">
    <location>
        <begin position="20"/>
        <end position="674"/>
    </location>
</feature>
<proteinExistence type="inferred from homology"/>
<dbReference type="Pfam" id="PF05649">
    <property type="entry name" value="Peptidase_M13_N"/>
    <property type="match status" value="1"/>
</dbReference>
<keyword evidence="8" id="KW-0732">Signal</keyword>
<feature type="signal peptide" evidence="8">
    <location>
        <begin position="1"/>
        <end position="19"/>
    </location>
</feature>
<dbReference type="AlphaFoldDB" id="A0A2M8M8W8"/>
<name>A0A2M8M8W8_PREIN</name>
<keyword evidence="4" id="KW-0479">Metal-binding</keyword>
<keyword evidence="3" id="KW-0645">Protease</keyword>
<accession>A0A2M8M8W8</accession>
<comment type="cofactor">
    <cofactor evidence="1">
        <name>Zn(2+)</name>
        <dbReference type="ChEBI" id="CHEBI:29105"/>
    </cofactor>
</comment>
<dbReference type="EMBL" id="PGGD01000001">
    <property type="protein sequence ID" value="PJF00636.1"/>
    <property type="molecule type" value="Genomic_DNA"/>
</dbReference>
<dbReference type="InterPro" id="IPR024079">
    <property type="entry name" value="MetalloPept_cat_dom_sf"/>
</dbReference>
<evidence type="ECO:0000256" key="8">
    <source>
        <dbReference type="SAM" id="SignalP"/>
    </source>
</evidence>
<evidence type="ECO:0000313" key="12">
    <source>
        <dbReference type="Proteomes" id="UP000228641"/>
    </source>
</evidence>
<keyword evidence="5" id="KW-0378">Hydrolase</keyword>
<dbReference type="InterPro" id="IPR018497">
    <property type="entry name" value="Peptidase_M13_C"/>
</dbReference>
<evidence type="ECO:0000259" key="10">
    <source>
        <dbReference type="Pfam" id="PF05649"/>
    </source>
</evidence>
<protein>
    <submittedName>
        <fullName evidence="11">Peptidase M13</fullName>
    </submittedName>
</protein>
<keyword evidence="7" id="KW-0482">Metalloprotease</keyword>
<sequence length="674" mass="76097">MKKRTLIAACLLAGMSVNAQNFSSGIDKKNMNLNVKPGTDFYQYAAGGWLKSHPLDAEHTSNGAFVDLFEENQKRIQELILEYASKPQQQGTLGQKLGSLYNMMMDSVRLNREGWAPLKPTLARIAAIKNNKEYQVVTAQLDRHGENTMMYGIGVGADMRNASMNIVSIGQGGLGMGTRDYYLNDDPQTVKVREAYKTYMKNLFKMVGNDEATAAKKVEAIMAIETRIAKASYSNVQLRDIDKNYHKMSYNELVLNFPGIDWGNVFLQTGFPPFDAVDVGQPEPIHEVEKILAETKLDDLKAYAEIKVISGASSQLSDAFRAESFKYNSVVSGAQQDRPRWKRAVGTVSNVFGEAVGKLYVEKYFPESSKQRMIELVKNLQEALAQRIQEATWMSTETKAQAKDKLDNFIVKIGYPDKWRDYSGLQIDEKLSLYENMQNVSEFFLQDELNRKVNKPVDKMEWGMTPQTINAYYNPTTNEICFPAAILQPPFFDPEADDAVNYGGIGAVIGHEMSHGFDDQGSQFDKTGNQRDWWTPQDKKNFQERSKVLVDHFGKVEVVNGKKVNGQLTLGENIGDNGGLNIAFRALQNSMKKKPLKVLDGFTPEQRFFLSWARVWAGNARPEYLEYVITVDPHSPNMARVNAALPQIDAWYDAFKIKKSDKLFIPAKKRAQIW</sequence>
<evidence type="ECO:0000256" key="2">
    <source>
        <dbReference type="ARBA" id="ARBA00007357"/>
    </source>
</evidence>
<reference evidence="11 12" key="1">
    <citation type="submission" date="2017-11" db="EMBL/GenBank/DDBJ databases">
        <title>Genome sequencing of Prevotella intermedia KCOM 1779.</title>
        <authorList>
            <person name="Kook J.-K."/>
            <person name="Park S.-N."/>
            <person name="Lim Y.K."/>
        </authorList>
    </citation>
    <scope>NUCLEOTIDE SEQUENCE [LARGE SCALE GENOMIC DNA]</scope>
    <source>
        <strain evidence="11 12">KCOM 1779</strain>
    </source>
</reference>
<dbReference type="SUPFAM" id="SSF55486">
    <property type="entry name" value="Metalloproteases ('zincins'), catalytic domain"/>
    <property type="match status" value="1"/>
</dbReference>
<dbReference type="Gene3D" id="1.10.1380.10">
    <property type="entry name" value="Neutral endopeptidase , domain2"/>
    <property type="match status" value="1"/>
</dbReference>
<evidence type="ECO:0000313" key="11">
    <source>
        <dbReference type="EMBL" id="PJF00636.1"/>
    </source>
</evidence>
<dbReference type="GO" id="GO:0046872">
    <property type="term" value="F:metal ion binding"/>
    <property type="evidence" value="ECO:0007669"/>
    <property type="project" value="UniProtKB-KW"/>
</dbReference>
<feature type="domain" description="Peptidase M13 C-terminal" evidence="9">
    <location>
        <begin position="470"/>
        <end position="669"/>
    </location>
</feature>
<dbReference type="GO" id="GO:0004222">
    <property type="term" value="F:metalloendopeptidase activity"/>
    <property type="evidence" value="ECO:0007669"/>
    <property type="project" value="InterPro"/>
</dbReference>
<dbReference type="InterPro" id="IPR008753">
    <property type="entry name" value="Peptidase_M13_N"/>
</dbReference>
<dbReference type="Gene3D" id="3.40.390.10">
    <property type="entry name" value="Collagenase (Catalytic Domain)"/>
    <property type="match status" value="1"/>
</dbReference>
<evidence type="ECO:0000259" key="9">
    <source>
        <dbReference type="Pfam" id="PF01431"/>
    </source>
</evidence>
<comment type="caution">
    <text evidence="11">The sequence shown here is derived from an EMBL/GenBank/DDBJ whole genome shotgun (WGS) entry which is preliminary data.</text>
</comment>
<evidence type="ECO:0000256" key="1">
    <source>
        <dbReference type="ARBA" id="ARBA00001947"/>
    </source>
</evidence>
<dbReference type="InterPro" id="IPR000718">
    <property type="entry name" value="Peptidase_M13"/>
</dbReference>
<dbReference type="PANTHER" id="PTHR11733:SF167">
    <property type="entry name" value="FI17812P1-RELATED"/>
    <property type="match status" value="1"/>
</dbReference>
<evidence type="ECO:0000256" key="6">
    <source>
        <dbReference type="ARBA" id="ARBA00022833"/>
    </source>
</evidence>
<dbReference type="Proteomes" id="UP000228641">
    <property type="component" value="Unassembled WGS sequence"/>
</dbReference>
<evidence type="ECO:0000256" key="5">
    <source>
        <dbReference type="ARBA" id="ARBA00022801"/>
    </source>
</evidence>
<dbReference type="RefSeq" id="WP_100189590.1">
    <property type="nucleotide sequence ID" value="NZ_PGGD01000001.1"/>
</dbReference>
<gene>
    <name evidence="11" type="ORF">CUB97_04875</name>
</gene>
<organism evidence="11 12">
    <name type="scientific">Prevotella intermedia</name>
    <dbReference type="NCBI Taxonomy" id="28131"/>
    <lineage>
        <taxon>Bacteria</taxon>
        <taxon>Pseudomonadati</taxon>
        <taxon>Bacteroidota</taxon>
        <taxon>Bacteroidia</taxon>
        <taxon>Bacteroidales</taxon>
        <taxon>Prevotellaceae</taxon>
        <taxon>Prevotella</taxon>
    </lineage>
</organism>
<dbReference type="GO" id="GO:0005886">
    <property type="term" value="C:plasma membrane"/>
    <property type="evidence" value="ECO:0007669"/>
    <property type="project" value="TreeGrafter"/>
</dbReference>
<evidence type="ECO:0000256" key="4">
    <source>
        <dbReference type="ARBA" id="ARBA00022723"/>
    </source>
</evidence>
<dbReference type="PROSITE" id="PS51885">
    <property type="entry name" value="NEPRILYSIN"/>
    <property type="match status" value="1"/>
</dbReference>
<feature type="domain" description="Peptidase M13 N-terminal" evidence="10">
    <location>
        <begin position="37"/>
        <end position="416"/>
    </location>
</feature>
<dbReference type="GO" id="GO:0016485">
    <property type="term" value="P:protein processing"/>
    <property type="evidence" value="ECO:0007669"/>
    <property type="project" value="TreeGrafter"/>
</dbReference>
<dbReference type="PANTHER" id="PTHR11733">
    <property type="entry name" value="ZINC METALLOPROTEASE FAMILY M13 NEPRILYSIN-RELATED"/>
    <property type="match status" value="1"/>
</dbReference>
<evidence type="ECO:0000256" key="3">
    <source>
        <dbReference type="ARBA" id="ARBA00022670"/>
    </source>
</evidence>
<comment type="similarity">
    <text evidence="2">Belongs to the peptidase M13 family.</text>
</comment>
<dbReference type="InterPro" id="IPR042089">
    <property type="entry name" value="Peptidase_M13_dom_2"/>
</dbReference>
<dbReference type="Pfam" id="PF01431">
    <property type="entry name" value="Peptidase_M13"/>
    <property type="match status" value="1"/>
</dbReference>
<evidence type="ECO:0000256" key="7">
    <source>
        <dbReference type="ARBA" id="ARBA00023049"/>
    </source>
</evidence>
<dbReference type="PRINTS" id="PR00786">
    <property type="entry name" value="NEPRILYSIN"/>
</dbReference>
<keyword evidence="6" id="KW-0862">Zinc</keyword>
<dbReference type="CDD" id="cd08662">
    <property type="entry name" value="M13"/>
    <property type="match status" value="1"/>
</dbReference>